<keyword evidence="3" id="KW-1185">Reference proteome</keyword>
<dbReference type="PANTHER" id="PTHR47260:SF3">
    <property type="entry name" value="THIOESTERASE FAMILY PROTEIN (AFU_ORTHOLOGUE AFUA_7G03960)"/>
    <property type="match status" value="1"/>
</dbReference>
<dbReference type="InterPro" id="IPR029069">
    <property type="entry name" value="HotDog_dom_sf"/>
</dbReference>
<name>A0A8H3FX34_9LECA</name>
<dbReference type="Gene3D" id="3.10.129.10">
    <property type="entry name" value="Hotdog Thioesterase"/>
    <property type="match status" value="1"/>
</dbReference>
<gene>
    <name evidence="2" type="ORF">IMSHALPRED_008287</name>
</gene>
<dbReference type="PANTHER" id="PTHR47260">
    <property type="entry name" value="UPF0644 PROTEIN PB2B4.06"/>
    <property type="match status" value="1"/>
</dbReference>
<dbReference type="Proteomes" id="UP000664534">
    <property type="component" value="Unassembled WGS sequence"/>
</dbReference>
<comment type="caution">
    <text evidence="2">The sequence shown here is derived from an EMBL/GenBank/DDBJ whole genome shotgun (WGS) entry which is preliminary data.</text>
</comment>
<accession>A0A8H3FX34</accession>
<dbReference type="InterPro" id="IPR006683">
    <property type="entry name" value="Thioestr_dom"/>
</dbReference>
<evidence type="ECO:0000313" key="2">
    <source>
        <dbReference type="EMBL" id="CAF9930824.1"/>
    </source>
</evidence>
<organism evidence="2 3">
    <name type="scientific">Imshaugia aleurites</name>
    <dbReference type="NCBI Taxonomy" id="172621"/>
    <lineage>
        <taxon>Eukaryota</taxon>
        <taxon>Fungi</taxon>
        <taxon>Dikarya</taxon>
        <taxon>Ascomycota</taxon>
        <taxon>Pezizomycotina</taxon>
        <taxon>Lecanoromycetes</taxon>
        <taxon>OSLEUM clade</taxon>
        <taxon>Lecanoromycetidae</taxon>
        <taxon>Lecanorales</taxon>
        <taxon>Lecanorineae</taxon>
        <taxon>Parmeliaceae</taxon>
        <taxon>Imshaugia</taxon>
    </lineage>
</organism>
<protein>
    <recommendedName>
        <fullName evidence="1">Thioesterase domain-containing protein</fullName>
    </recommendedName>
</protein>
<proteinExistence type="predicted"/>
<evidence type="ECO:0000313" key="3">
    <source>
        <dbReference type="Proteomes" id="UP000664534"/>
    </source>
</evidence>
<dbReference type="OrthoDB" id="506431at2759"/>
<dbReference type="SUPFAM" id="SSF54637">
    <property type="entry name" value="Thioesterase/thiol ester dehydrase-isomerase"/>
    <property type="match status" value="1"/>
</dbReference>
<reference evidence="2" key="1">
    <citation type="submission" date="2021-03" db="EMBL/GenBank/DDBJ databases">
        <authorList>
            <person name="Tagirdzhanova G."/>
        </authorList>
    </citation>
    <scope>NUCLEOTIDE SEQUENCE</scope>
</reference>
<feature type="domain" description="Thioesterase" evidence="1">
    <location>
        <begin position="117"/>
        <end position="188"/>
    </location>
</feature>
<evidence type="ECO:0000259" key="1">
    <source>
        <dbReference type="Pfam" id="PF03061"/>
    </source>
</evidence>
<dbReference type="InterPro" id="IPR052061">
    <property type="entry name" value="PTE-AB_protein"/>
</dbReference>
<dbReference type="Pfam" id="PF03061">
    <property type="entry name" value="4HBT"/>
    <property type="match status" value="1"/>
</dbReference>
<sequence>MDTKAVSKLDFNAIPQEDLSDFTSLPWYRTLLDDPTFTLIGNRSPRDNDPKNQRRTFFAQTLWTQSTIRASQCFYKGSIPKERWSGGPRPVEAQEGLGECRMLFSLGDALSGGLKDFAHGGLTATMLDEGLGTPVFVQWLSGCMTAELTVKYQKPIPIPGVVLCRSWVVKTEGRKVWIKGVLEDGNGAVYATGQSLFIKFREKL</sequence>
<dbReference type="CDD" id="cd03443">
    <property type="entry name" value="PaaI_thioesterase"/>
    <property type="match status" value="1"/>
</dbReference>
<dbReference type="EMBL" id="CAJPDT010000059">
    <property type="protein sequence ID" value="CAF9930824.1"/>
    <property type="molecule type" value="Genomic_DNA"/>
</dbReference>
<dbReference type="AlphaFoldDB" id="A0A8H3FX34"/>